<dbReference type="AlphaFoldDB" id="A0A174X546"/>
<dbReference type="Proteomes" id="UP000095332">
    <property type="component" value="Unassembled WGS sequence"/>
</dbReference>
<evidence type="ECO:0000313" key="1">
    <source>
        <dbReference type="EMBL" id="CUQ51430.1"/>
    </source>
</evidence>
<accession>A0A174X546</accession>
<evidence type="ECO:0000313" key="2">
    <source>
        <dbReference type="EMBL" id="MDB9138461.1"/>
    </source>
</evidence>
<sequence length="41" mass="4287">MKEGARLIPVSEATVVASSSTFVKETEPAAEILAAVVTLNR</sequence>
<dbReference type="EMBL" id="JAQMPX010000053">
    <property type="protein sequence ID" value="MDB9138461.1"/>
    <property type="molecule type" value="Genomic_DNA"/>
</dbReference>
<evidence type="ECO:0000313" key="3">
    <source>
        <dbReference type="Proteomes" id="UP000095332"/>
    </source>
</evidence>
<name>A0A174X546_PARDI</name>
<organism evidence="1 3">
    <name type="scientific">Parabacteroides distasonis</name>
    <dbReference type="NCBI Taxonomy" id="823"/>
    <lineage>
        <taxon>Bacteria</taxon>
        <taxon>Pseudomonadati</taxon>
        <taxon>Bacteroidota</taxon>
        <taxon>Bacteroidia</taxon>
        <taxon>Bacteroidales</taxon>
        <taxon>Tannerellaceae</taxon>
        <taxon>Parabacteroides</taxon>
    </lineage>
</organism>
<reference evidence="1 3" key="1">
    <citation type="submission" date="2015-09" db="EMBL/GenBank/DDBJ databases">
        <authorList>
            <consortium name="Pathogen Informatics"/>
        </authorList>
    </citation>
    <scope>NUCLEOTIDE SEQUENCE [LARGE SCALE GENOMIC DNA]</scope>
    <source>
        <strain evidence="1 3">2789STDY5834948</strain>
    </source>
</reference>
<dbReference type="Proteomes" id="UP001211522">
    <property type="component" value="Unassembled WGS sequence"/>
</dbReference>
<reference evidence="2" key="2">
    <citation type="submission" date="2023-01" db="EMBL/GenBank/DDBJ databases">
        <title>Human gut microbiome strain richness.</title>
        <authorList>
            <person name="Chen-Liaw A."/>
        </authorList>
    </citation>
    <scope>NUCLEOTIDE SEQUENCE</scope>
    <source>
        <strain evidence="2">D35st1_E5_D35t1_190705</strain>
    </source>
</reference>
<proteinExistence type="predicted"/>
<dbReference type="EMBL" id="CZBM01000018">
    <property type="protein sequence ID" value="CUQ51430.1"/>
    <property type="molecule type" value="Genomic_DNA"/>
</dbReference>
<gene>
    <name evidence="1" type="ORF">ERS852560_03632</name>
    <name evidence="2" type="ORF">PN612_08020</name>
</gene>
<protein>
    <submittedName>
        <fullName evidence="1">Uncharacterized protein</fullName>
    </submittedName>
</protein>
<dbReference type="RefSeq" id="WP_255202305.1">
    <property type="nucleotide sequence ID" value="NZ_CAJSZN010000019.1"/>
</dbReference>